<reference evidence="3" key="2">
    <citation type="journal article" date="2023" name="BMC Genomics">
        <title>Pest status, molecular evolution, and epigenetic factors derived from the genome assembly of Frankliniella fusca, a thysanopteran phytovirus vector.</title>
        <authorList>
            <person name="Catto M.A."/>
            <person name="Labadie P.E."/>
            <person name="Jacobson A.L."/>
            <person name="Kennedy G.G."/>
            <person name="Srinivasan R."/>
            <person name="Hunt B.G."/>
        </authorList>
    </citation>
    <scope>NUCLEOTIDE SEQUENCE</scope>
    <source>
        <strain evidence="3">PL_HMW_Pooled</strain>
    </source>
</reference>
<accession>A0AAE1L5L8</accession>
<dbReference type="PANTHER" id="PTHR12521">
    <property type="entry name" value="PROTEIN C6ORF130"/>
    <property type="match status" value="1"/>
</dbReference>
<dbReference type="GO" id="GO:0008174">
    <property type="term" value="F:mRNA methyltransferase activity"/>
    <property type="evidence" value="ECO:0007669"/>
    <property type="project" value="InterPro"/>
</dbReference>
<dbReference type="Gene3D" id="3.40.220.10">
    <property type="entry name" value="Leucine Aminopeptidase, subunit E, domain 1"/>
    <property type="match status" value="1"/>
</dbReference>
<organism evidence="3 4">
    <name type="scientific">Frankliniella fusca</name>
    <dbReference type="NCBI Taxonomy" id="407009"/>
    <lineage>
        <taxon>Eukaryota</taxon>
        <taxon>Metazoa</taxon>
        <taxon>Ecdysozoa</taxon>
        <taxon>Arthropoda</taxon>
        <taxon>Hexapoda</taxon>
        <taxon>Insecta</taxon>
        <taxon>Pterygota</taxon>
        <taxon>Neoptera</taxon>
        <taxon>Paraneoptera</taxon>
        <taxon>Thysanoptera</taxon>
        <taxon>Terebrantia</taxon>
        <taxon>Thripoidea</taxon>
        <taxon>Thripidae</taxon>
        <taxon>Frankliniella</taxon>
    </lineage>
</organism>
<dbReference type="PROSITE" id="PS51743">
    <property type="entry name" value="ALPHAVIRUS_MT"/>
    <property type="match status" value="1"/>
</dbReference>
<keyword evidence="4" id="KW-1185">Reference proteome</keyword>
<dbReference type="GO" id="GO:0016556">
    <property type="term" value="P:mRNA modification"/>
    <property type="evidence" value="ECO:0007669"/>
    <property type="project" value="InterPro"/>
</dbReference>
<dbReference type="GO" id="GO:0140291">
    <property type="term" value="P:peptidyl-glutamate ADP-deribosylation"/>
    <property type="evidence" value="ECO:0007669"/>
    <property type="project" value="TreeGrafter"/>
</dbReference>
<dbReference type="CDD" id="cd02901">
    <property type="entry name" value="Macro_Poa1p-like"/>
    <property type="match status" value="1"/>
</dbReference>
<dbReference type="Gene3D" id="3.40.50.1110">
    <property type="entry name" value="SGNH hydrolase"/>
    <property type="match status" value="1"/>
</dbReference>
<evidence type="ECO:0000259" key="1">
    <source>
        <dbReference type="PROSITE" id="PS51154"/>
    </source>
</evidence>
<dbReference type="InterPro" id="IPR036514">
    <property type="entry name" value="SGNH_hydro_sf"/>
</dbReference>
<dbReference type="InterPro" id="IPR043472">
    <property type="entry name" value="Macro_dom-like"/>
</dbReference>
<dbReference type="SUPFAM" id="SSF52266">
    <property type="entry name" value="SGNH hydrolase"/>
    <property type="match status" value="1"/>
</dbReference>
<dbReference type="GO" id="GO:0003723">
    <property type="term" value="F:RNA binding"/>
    <property type="evidence" value="ECO:0007669"/>
    <property type="project" value="InterPro"/>
</dbReference>
<dbReference type="InterPro" id="IPR002589">
    <property type="entry name" value="Macro_dom"/>
</dbReference>
<dbReference type="InterPro" id="IPR050892">
    <property type="entry name" value="ADP-ribose_metab_enzymes"/>
</dbReference>
<sequence>MSTDMYETITQHPAVLDSFCRSVCGQTVGDTLSAGRLSARTANDSTALASYVQGNLTQQLESRAERRLFFMPFVLDEKEVKDIHSYFPNYRLKVPDPKTPEEVGYCAPERHSHAKAKTVECLVEAETVEKFCKHYPSARIVYVDAKVSKLAKSPYQHQIHTCVSDSDLRQAKRNSQEIATLQLAPLCSSSSKEMASIREYANNALRDDLICFKGPRSCSSKANAVFFGMSANNYTVSEAIQIMMRHGAVKAFGVVINPFPMIFTTEGRLSELNQRWIRINKYGTALQLMNKFVGMSGGRVVGSNHEVVFTYDDADMPYTHSLESMMTWFTCPTVMVGDEVFSVTLRTITAEMCIATIERLFTKFSNLTAAHVYTFPSGFPENHIVVSSIIIDPNVKDNGLHRRFYKTIEFIMPSELLTQCLTYASMTDDKDGRKFAKYLASYVSYSEENLTDYCTKANVEAHTDKLSPGSVWNPVLWVKTVWSVCEAIVRMDVSLREDEFDFIGVRMPPAWDKVKELTGAMTFGNAVRVSSCPREKTLSYVAVPEDGDCLFSAISVCSGHDVATLKTAMGYTSTPLTGWIVGEVMHKFYLKFGISSCVHDRATSTILRYGDAAALSKMIHIVIENFHAGALVEDGVIEGTRYSVPFLRTLGSDLNAKIVRKCDPLLKSVSKKPIKALCIGKLLFECAALRPYNIDEMTVLTSSKKEMDKVLAYVGACNLPYKVSVTCNVIRESQRFDLIIITPENALDSLCGSPLTMFAHAYFDLLSENGLILIGYYCSAVVRSMLEGHNNNVVMIGAHSVTRPKFFSAEDCVTVGTERGLVSLDSTRVLTAADWHNLGLEEKSAFQMCFLFRNRISTCELQKGCLQQKVYDSPALSKIKREEGLTICHDWMSAYLAGSAVILSANCYPYKDLFLSMLSLGVSGKSDENFVGPQTFLAVMTKDMRSYREAMFESLFEEYNLGSVVVIVRMEDIYDLDEHGAYMYTGIETLLKGFSTSKRSFHMYCENGEIVGFKAADIPKGTLKTKQRLSERAFSKTEREKEDTMAPVVELWGDLFIMPTALAHAVSVDLHMGAGIAVGFKEYFGRVDELLQQKKKVGEVAYLKHNSHYIFYLITKQHYYDESISLDSVLSCLVHLSALCGSLGIQEISMPRVGCGLDLLKYEDVLPLIHAAFFDCSVKVNIVTPPPTFNGMAVLGDSQGLRLLLNRGTLPAGFKTRPFPKHAGFSVSGLTADERLRTLDEIPNNSLGDALVFIGTNDLLALAAMESGQHKSLRKMRQTLSILRTVLSKKCKSHARAIITTVPPLPKLLSPRDGDVELNRHLWTSYNKILLELSMPRFFVLNVKQFFMKDGVVQEDLFESFMGQDSRRRIDRMHINDKGMNAIEAALKTVPPFLP</sequence>
<proteinExistence type="predicted"/>
<reference evidence="3" key="1">
    <citation type="submission" date="2021-07" db="EMBL/GenBank/DDBJ databases">
        <authorList>
            <person name="Catto M.A."/>
            <person name="Jacobson A."/>
            <person name="Kennedy G."/>
            <person name="Labadie P."/>
            <person name="Hunt B.G."/>
            <person name="Srinivasan R."/>
        </authorList>
    </citation>
    <scope>NUCLEOTIDE SEQUENCE</scope>
    <source>
        <strain evidence="3">PL_HMW_Pooled</strain>
        <tissue evidence="3">Head</tissue>
    </source>
</reference>
<protein>
    <submittedName>
        <fullName evidence="3">ADP-ribose glycohydrolase OARD1</fullName>
    </submittedName>
</protein>
<comment type="caution">
    <text evidence="3">The sequence shown here is derived from an EMBL/GenBank/DDBJ whole genome shotgun (WGS) entry which is preliminary data.</text>
</comment>
<gene>
    <name evidence="3" type="ORF">KUF71_018427</name>
</gene>
<dbReference type="SUPFAM" id="SSF52949">
    <property type="entry name" value="Macro domain-like"/>
    <property type="match status" value="1"/>
</dbReference>
<dbReference type="SMART" id="SM00506">
    <property type="entry name" value="A1pp"/>
    <property type="match status" value="1"/>
</dbReference>
<feature type="domain" description="Macro" evidence="1">
    <location>
        <begin position="1035"/>
        <end position="1187"/>
    </location>
</feature>
<evidence type="ECO:0000313" key="4">
    <source>
        <dbReference type="Proteomes" id="UP001219518"/>
    </source>
</evidence>
<dbReference type="EMBL" id="JAHWGI010000020">
    <property type="protein sequence ID" value="KAK3907791.1"/>
    <property type="molecule type" value="Genomic_DNA"/>
</dbReference>
<dbReference type="PROSITE" id="PS51154">
    <property type="entry name" value="MACRO"/>
    <property type="match status" value="1"/>
</dbReference>
<evidence type="ECO:0000259" key="2">
    <source>
        <dbReference type="PROSITE" id="PS51743"/>
    </source>
</evidence>
<dbReference type="GO" id="GO:0006396">
    <property type="term" value="P:RNA processing"/>
    <property type="evidence" value="ECO:0007669"/>
    <property type="project" value="InterPro"/>
</dbReference>
<dbReference type="PANTHER" id="PTHR12521:SF0">
    <property type="entry name" value="ADP-RIBOSE GLYCOHYDROLASE OARD1"/>
    <property type="match status" value="1"/>
</dbReference>
<evidence type="ECO:0000313" key="3">
    <source>
        <dbReference type="EMBL" id="KAK3907791.1"/>
    </source>
</evidence>
<feature type="domain" description="Alphavirus-like MT" evidence="2">
    <location>
        <begin position="104"/>
        <end position="329"/>
    </location>
</feature>
<name>A0AAE1L5L8_9NEOP</name>
<dbReference type="InterPro" id="IPR002588">
    <property type="entry name" value="Alphavirus-like_MT_dom"/>
</dbReference>
<dbReference type="Proteomes" id="UP001219518">
    <property type="component" value="Unassembled WGS sequence"/>
</dbReference>